<feature type="region of interest" description="Disordered" evidence="14">
    <location>
        <begin position="1"/>
        <end position="36"/>
    </location>
</feature>
<dbReference type="FunFam" id="3.40.30.10:FF:000057">
    <property type="entry name" value="NADH-quinone oxidoreductase subunit E"/>
    <property type="match status" value="1"/>
</dbReference>
<keyword evidence="8" id="KW-0520">NAD</keyword>
<dbReference type="PANTHER" id="PTHR10371">
    <property type="entry name" value="NADH DEHYDROGENASE UBIQUINONE FLAVOPROTEIN 2, MITOCHONDRIAL"/>
    <property type="match status" value="1"/>
</dbReference>
<name>A0A852ZTV4_9ACTN</name>
<feature type="compositionally biased region" description="Basic and acidic residues" evidence="14">
    <location>
        <begin position="295"/>
        <end position="311"/>
    </location>
</feature>
<evidence type="ECO:0000256" key="7">
    <source>
        <dbReference type="ARBA" id="ARBA00023014"/>
    </source>
</evidence>
<comment type="caution">
    <text evidence="15">The sequence shown here is derived from an EMBL/GenBank/DDBJ whole genome shotgun (WGS) entry which is preliminary data.</text>
</comment>
<dbReference type="SUPFAM" id="SSF52833">
    <property type="entry name" value="Thioredoxin-like"/>
    <property type="match status" value="1"/>
</dbReference>
<evidence type="ECO:0000256" key="4">
    <source>
        <dbReference type="ARBA" id="ARBA00022723"/>
    </source>
</evidence>
<evidence type="ECO:0000256" key="8">
    <source>
        <dbReference type="ARBA" id="ARBA00023027"/>
    </source>
</evidence>
<gene>
    <name evidence="15" type="ORF">FHU37_002776</name>
</gene>
<feature type="compositionally biased region" description="Low complexity" evidence="14">
    <location>
        <begin position="248"/>
        <end position="268"/>
    </location>
</feature>
<feature type="compositionally biased region" description="Low complexity" evidence="14">
    <location>
        <begin position="21"/>
        <end position="30"/>
    </location>
</feature>
<organism evidence="15 16">
    <name type="scientific">Allostreptomyces psammosilenae</name>
    <dbReference type="NCBI Taxonomy" id="1892865"/>
    <lineage>
        <taxon>Bacteria</taxon>
        <taxon>Bacillati</taxon>
        <taxon>Actinomycetota</taxon>
        <taxon>Actinomycetes</taxon>
        <taxon>Kitasatosporales</taxon>
        <taxon>Streptomycetaceae</taxon>
        <taxon>Allostreptomyces</taxon>
    </lineage>
</organism>
<evidence type="ECO:0000256" key="5">
    <source>
        <dbReference type="ARBA" id="ARBA00022967"/>
    </source>
</evidence>
<dbReference type="InterPro" id="IPR002023">
    <property type="entry name" value="NuoE-like"/>
</dbReference>
<feature type="compositionally biased region" description="Polar residues" evidence="14">
    <location>
        <begin position="282"/>
        <end position="294"/>
    </location>
</feature>
<dbReference type="InterPro" id="IPR042128">
    <property type="entry name" value="NuoE_dom"/>
</dbReference>
<dbReference type="NCBIfam" id="TIGR01958">
    <property type="entry name" value="nuoE_fam"/>
    <property type="match status" value="1"/>
</dbReference>
<evidence type="ECO:0000256" key="14">
    <source>
        <dbReference type="SAM" id="MobiDB-lite"/>
    </source>
</evidence>
<dbReference type="Gene3D" id="1.10.10.1590">
    <property type="entry name" value="NADH-quinone oxidoreductase subunit E"/>
    <property type="match status" value="1"/>
</dbReference>
<dbReference type="NCBIfam" id="NF005721">
    <property type="entry name" value="PRK07539.1-1"/>
    <property type="match status" value="1"/>
</dbReference>
<keyword evidence="5" id="KW-1278">Translocase</keyword>
<evidence type="ECO:0000256" key="2">
    <source>
        <dbReference type="ARBA" id="ARBA00019898"/>
    </source>
</evidence>
<comment type="similarity">
    <text evidence="1">Belongs to the complex I 24 kDa subunit family.</text>
</comment>
<dbReference type="AlphaFoldDB" id="A0A852ZTV4"/>
<evidence type="ECO:0000313" key="16">
    <source>
        <dbReference type="Proteomes" id="UP000567795"/>
    </source>
</evidence>
<evidence type="ECO:0000313" key="15">
    <source>
        <dbReference type="EMBL" id="NYI05833.1"/>
    </source>
</evidence>
<keyword evidence="16" id="KW-1185">Reference proteome</keyword>
<evidence type="ECO:0000256" key="10">
    <source>
        <dbReference type="ARBA" id="ARBA00032788"/>
    </source>
</evidence>
<evidence type="ECO:0000256" key="13">
    <source>
        <dbReference type="ARBA" id="ARBA00058530"/>
    </source>
</evidence>
<reference evidence="15 16" key="1">
    <citation type="submission" date="2020-07" db="EMBL/GenBank/DDBJ databases">
        <title>Sequencing the genomes of 1000 actinobacteria strains.</title>
        <authorList>
            <person name="Klenk H.-P."/>
        </authorList>
    </citation>
    <scope>NUCLEOTIDE SEQUENCE [LARGE SCALE GENOMIC DNA]</scope>
    <source>
        <strain evidence="15 16">DSM 42178</strain>
    </source>
</reference>
<dbReference type="InterPro" id="IPR036249">
    <property type="entry name" value="Thioredoxin-like_sf"/>
</dbReference>
<comment type="function">
    <text evidence="13">NDH-1 shuttles electrons from NADH, via FMN and iron-sulfur (Fe-S) centers, to quinones in the respiratory chain. The immediate electron acceptor for the enzyme in this species is believed to be menaquinone. Couples the redox reaction to proton translocation (for every two electrons transferred, four hydrogen ions are translocated across the cytoplasmic membrane), and thus conserves the redox energy in a proton gradient.</text>
</comment>
<dbReference type="PANTHER" id="PTHR10371:SF3">
    <property type="entry name" value="NADH DEHYDROGENASE [UBIQUINONE] FLAVOPROTEIN 2, MITOCHONDRIAL"/>
    <property type="match status" value="1"/>
</dbReference>
<accession>A0A852ZTV4</accession>
<proteinExistence type="inferred from homology"/>
<comment type="cofactor">
    <cofactor evidence="11">
        <name>[2Fe-2S] cluster</name>
        <dbReference type="ChEBI" id="CHEBI:190135"/>
    </cofactor>
</comment>
<comment type="catalytic activity">
    <reaction evidence="12">
        <text>a quinone + NADH + 5 H(+)(in) = a quinol + NAD(+) + 4 H(+)(out)</text>
        <dbReference type="Rhea" id="RHEA:57888"/>
        <dbReference type="ChEBI" id="CHEBI:15378"/>
        <dbReference type="ChEBI" id="CHEBI:24646"/>
        <dbReference type="ChEBI" id="CHEBI:57540"/>
        <dbReference type="ChEBI" id="CHEBI:57945"/>
        <dbReference type="ChEBI" id="CHEBI:132124"/>
    </reaction>
</comment>
<keyword evidence="3" id="KW-0001">2Fe-2S</keyword>
<evidence type="ECO:0000256" key="12">
    <source>
        <dbReference type="ARBA" id="ARBA00047712"/>
    </source>
</evidence>
<feature type="region of interest" description="Disordered" evidence="14">
    <location>
        <begin position="248"/>
        <end position="311"/>
    </location>
</feature>
<protein>
    <recommendedName>
        <fullName evidence="2">NADH-quinone oxidoreductase subunit E</fullName>
    </recommendedName>
    <alternativeName>
        <fullName evidence="9">NADH dehydrogenase I subunit E</fullName>
    </alternativeName>
    <alternativeName>
        <fullName evidence="10">NDH-1 subunit E</fullName>
    </alternativeName>
</protein>
<dbReference type="Pfam" id="PF01257">
    <property type="entry name" value="2Fe-2S_thioredx"/>
    <property type="match status" value="1"/>
</dbReference>
<dbReference type="FunFam" id="1.10.10.1590:FF:000001">
    <property type="entry name" value="NADH-quinone oxidoreductase subunit E"/>
    <property type="match status" value="1"/>
</dbReference>
<dbReference type="GO" id="GO:0003954">
    <property type="term" value="F:NADH dehydrogenase activity"/>
    <property type="evidence" value="ECO:0007669"/>
    <property type="project" value="TreeGrafter"/>
</dbReference>
<sequence length="311" mass="32811">MTDTHATPPAEPVHPAGDRPGGPTALGMPALPAPPYPPEVRERLAADAREIIARYPGSRSALLPLLHLVQSEEGWVSRTGIAFCAEQLGLTDAEVTAVATFYSMYRRRPGGDYQVGVCTNTLCAVLGGDRIYAELQEHLGISGGETTEDGAITLEHIECNAACDFAPVVMVNWEFFDDATPESARRLVDDLRAGRGATPTRGAPLCTFRQTERILAGFPDERPGAVDAGGSAGHASLAGLRLLREEGAPPAAAAAGGAAPAEPAPAERMAAEHDRERREHTPSSSDAPLATSDSPPRDRERRAGDGPEGRK</sequence>
<evidence type="ECO:0000256" key="1">
    <source>
        <dbReference type="ARBA" id="ARBA00010643"/>
    </source>
</evidence>
<keyword evidence="7" id="KW-0411">Iron-sulfur</keyword>
<dbReference type="GO" id="GO:0046872">
    <property type="term" value="F:metal ion binding"/>
    <property type="evidence" value="ECO:0007669"/>
    <property type="project" value="UniProtKB-KW"/>
</dbReference>
<dbReference type="Gene3D" id="3.40.30.10">
    <property type="entry name" value="Glutaredoxin"/>
    <property type="match status" value="1"/>
</dbReference>
<keyword evidence="6" id="KW-0408">Iron</keyword>
<dbReference type="CDD" id="cd03064">
    <property type="entry name" value="TRX_Fd_NuoE"/>
    <property type="match status" value="1"/>
</dbReference>
<dbReference type="GO" id="GO:0051537">
    <property type="term" value="F:2 iron, 2 sulfur cluster binding"/>
    <property type="evidence" value="ECO:0007669"/>
    <property type="project" value="UniProtKB-KW"/>
</dbReference>
<evidence type="ECO:0000256" key="9">
    <source>
        <dbReference type="ARBA" id="ARBA00031580"/>
    </source>
</evidence>
<keyword evidence="4" id="KW-0479">Metal-binding</keyword>
<evidence type="ECO:0000256" key="3">
    <source>
        <dbReference type="ARBA" id="ARBA00022714"/>
    </source>
</evidence>
<evidence type="ECO:0000256" key="6">
    <source>
        <dbReference type="ARBA" id="ARBA00023004"/>
    </source>
</evidence>
<feature type="compositionally biased region" description="Basic and acidic residues" evidence="14">
    <location>
        <begin position="269"/>
        <end position="281"/>
    </location>
</feature>
<dbReference type="InterPro" id="IPR041921">
    <property type="entry name" value="NuoE_N"/>
</dbReference>
<evidence type="ECO:0000256" key="11">
    <source>
        <dbReference type="ARBA" id="ARBA00034078"/>
    </source>
</evidence>
<dbReference type="EMBL" id="JACBZD010000001">
    <property type="protein sequence ID" value="NYI05833.1"/>
    <property type="molecule type" value="Genomic_DNA"/>
</dbReference>
<dbReference type="Proteomes" id="UP000567795">
    <property type="component" value="Unassembled WGS sequence"/>
</dbReference>